<sequence>MSVATSAASAAAPALPNPLPPPNCTAYLTNGFDPLKSSFLTQPIFQLTYANGAQGQFNGVTCSIPDGVVFLERTQFGYSNSEHFMRTVSDFKYSFSVSVSAGLDGQKYSGSFSSSLTYGASFFSDVTKEYFLTFATQQCYSVRRDCSAAQASLTPGFTADLAALPATIGSSSDYQAYAGFFQKYGTYFLVSGVFGGFMAKATTISKSVVKTADHMKLQAAISGSFETEIGKVTGSASTSYNESQWLDQYQNDMSSTTSAVGGTYQPDKPAAFFPSCYDNPVLLLGLGTAGLSPVILPLSALITGPDATAKAATMDAAARVYLNTPHISTPDPVAASTLNQYDVDTILVAYTNYAVNGARGYTTGSVGPADGMAVPCAYASGHLYDQDQRYANTASLALPVQKGLRAELAQTTTFGTAPESLFQRFALGQADGGGAVLGASSSLTISAGTPLTQTAASDGFLLVSLLRGGSGARGSAAVTVGSVLRGAASIHYYPGDDVHYPQESVLVPICNGETFTVTCDTTFGDVTYAAQWTPLSGVLSFQPAQQMLAYGQTQPSQLPLTVQNVQTDGFLILLIDGRSCDQTIGFGAIEMGPAGTALGTDATMAAASINFYPGANTWLGCNSAVLPVPKGWSYNVTFNYVFAQPSVALCWVPLVNPTDPTQWAGN</sequence>
<gene>
    <name evidence="1" type="ORF">C0V82_07050</name>
</gene>
<dbReference type="KEGG" id="ncb:C0V82_07050"/>
<reference evidence="1 2" key="1">
    <citation type="submission" date="2017-12" db="EMBL/GenBank/DDBJ databases">
        <title>Genomes of bacteria within cyanobacterial aggregates.</title>
        <authorList>
            <person name="Cai H."/>
        </authorList>
    </citation>
    <scope>NUCLEOTIDE SEQUENCE [LARGE SCALE GENOMIC DNA]</scope>
    <source>
        <strain evidence="1 2">TH16</strain>
    </source>
</reference>
<dbReference type="AlphaFoldDB" id="A0A2K9NA48"/>
<protein>
    <submittedName>
        <fullName evidence="1">Uncharacterized protein</fullName>
    </submittedName>
</protein>
<proteinExistence type="predicted"/>
<evidence type="ECO:0000313" key="1">
    <source>
        <dbReference type="EMBL" id="AUN30011.1"/>
    </source>
</evidence>
<dbReference type="EMBL" id="CP025611">
    <property type="protein sequence ID" value="AUN30011.1"/>
    <property type="molecule type" value="Genomic_DNA"/>
</dbReference>
<dbReference type="InterPro" id="IPR020864">
    <property type="entry name" value="MACPF"/>
</dbReference>
<dbReference type="PROSITE" id="PS51412">
    <property type="entry name" value="MACPF_2"/>
    <property type="match status" value="1"/>
</dbReference>
<name>A0A2K9NA48_9PROT</name>
<dbReference type="Proteomes" id="UP000234752">
    <property type="component" value="Chromosome eg_1"/>
</dbReference>
<accession>A0A2K9NA48</accession>
<dbReference type="Pfam" id="PF01823">
    <property type="entry name" value="MACPF"/>
    <property type="match status" value="1"/>
</dbReference>
<dbReference type="RefSeq" id="WP_102111715.1">
    <property type="nucleotide sequence ID" value="NZ_BMGN01000003.1"/>
</dbReference>
<dbReference type="OrthoDB" id="9865430at2"/>
<keyword evidence="2" id="KW-1185">Reference proteome</keyword>
<evidence type="ECO:0000313" key="2">
    <source>
        <dbReference type="Proteomes" id="UP000234752"/>
    </source>
</evidence>
<organism evidence="1 2">
    <name type="scientific">Niveispirillum cyanobacteriorum</name>
    <dbReference type="NCBI Taxonomy" id="1612173"/>
    <lineage>
        <taxon>Bacteria</taxon>
        <taxon>Pseudomonadati</taxon>
        <taxon>Pseudomonadota</taxon>
        <taxon>Alphaproteobacteria</taxon>
        <taxon>Rhodospirillales</taxon>
        <taxon>Azospirillaceae</taxon>
        <taxon>Niveispirillum</taxon>
    </lineage>
</organism>